<proteinExistence type="predicted"/>
<organism evidence="2 3">
    <name type="scientific">Lithospermum erythrorhizon</name>
    <name type="common">Purple gromwell</name>
    <name type="synonym">Lithospermum officinale var. erythrorhizon</name>
    <dbReference type="NCBI Taxonomy" id="34254"/>
    <lineage>
        <taxon>Eukaryota</taxon>
        <taxon>Viridiplantae</taxon>
        <taxon>Streptophyta</taxon>
        <taxon>Embryophyta</taxon>
        <taxon>Tracheophyta</taxon>
        <taxon>Spermatophyta</taxon>
        <taxon>Magnoliopsida</taxon>
        <taxon>eudicotyledons</taxon>
        <taxon>Gunneridae</taxon>
        <taxon>Pentapetalae</taxon>
        <taxon>asterids</taxon>
        <taxon>lamiids</taxon>
        <taxon>Boraginales</taxon>
        <taxon>Boraginaceae</taxon>
        <taxon>Boraginoideae</taxon>
        <taxon>Lithospermeae</taxon>
        <taxon>Lithospermum</taxon>
    </lineage>
</organism>
<gene>
    <name evidence="2" type="ORF">LIER_19810</name>
</gene>
<evidence type="ECO:0000256" key="1">
    <source>
        <dbReference type="SAM" id="MobiDB-lite"/>
    </source>
</evidence>
<feature type="region of interest" description="Disordered" evidence="1">
    <location>
        <begin position="137"/>
        <end position="163"/>
    </location>
</feature>
<sequence length="163" mass="17711">MGRKLPPILPQCEETRSRSGFSTRRHGRIATVGGCCLREGVPDEQVQGLTPQKVAIGLGRGISRALIRPVATPLVWFTGDVVSPLGVSNLMMRMGMHPQQVMKMVEFTIMDMADGAYNGIIDRPVLSQFEAVVSPIHTSSSSSQHDTGPVRFKEAKSRHGDAT</sequence>
<evidence type="ECO:0000313" key="3">
    <source>
        <dbReference type="Proteomes" id="UP001454036"/>
    </source>
</evidence>
<dbReference type="EMBL" id="BAABME010004950">
    <property type="protein sequence ID" value="GAA0164093.1"/>
    <property type="molecule type" value="Genomic_DNA"/>
</dbReference>
<reference evidence="2 3" key="1">
    <citation type="submission" date="2024-01" db="EMBL/GenBank/DDBJ databases">
        <title>The complete chloroplast genome sequence of Lithospermum erythrorhizon: insights into the phylogenetic relationship among Boraginaceae species and the maternal lineages of purple gromwells.</title>
        <authorList>
            <person name="Okada T."/>
            <person name="Watanabe K."/>
        </authorList>
    </citation>
    <scope>NUCLEOTIDE SEQUENCE [LARGE SCALE GENOMIC DNA]</scope>
</reference>
<comment type="caution">
    <text evidence="2">The sequence shown here is derived from an EMBL/GenBank/DDBJ whole genome shotgun (WGS) entry which is preliminary data.</text>
</comment>
<accession>A0AAV3QK77</accession>
<protein>
    <submittedName>
        <fullName evidence="2">Uncharacterized protein</fullName>
    </submittedName>
</protein>
<evidence type="ECO:0000313" key="2">
    <source>
        <dbReference type="EMBL" id="GAA0164093.1"/>
    </source>
</evidence>
<keyword evidence="3" id="KW-1185">Reference proteome</keyword>
<dbReference type="AlphaFoldDB" id="A0AAV3QK77"/>
<feature type="compositionally biased region" description="Basic and acidic residues" evidence="1">
    <location>
        <begin position="151"/>
        <end position="163"/>
    </location>
</feature>
<name>A0AAV3QK77_LITER</name>
<dbReference type="Proteomes" id="UP001454036">
    <property type="component" value="Unassembled WGS sequence"/>
</dbReference>